<keyword evidence="2" id="KW-0812">Transmembrane</keyword>
<sequence length="434" mass="48556">MKRFFNKPDLTALWEEDGDLQRMKAFFQTIETDSERNEQIKQSVKQKALEKMAKTEELEPLPVYEHEKEGLTQRIRDKILTLRYFRQWKLGLSVAVLAVLVIIGQDALNGSGSLFPRMGGMQKSNQSAELADRAPQIAASNGSAAAGGEMNAKSKAFGDSSLESGVAGPQANSLYSMDESVAMQKEAAVLPVPPEEDVVPPADTGVPRKMIHDLSLTLEVTNINDTVTSVSQEVQKLQGYVISSRQSGSDNHSSAYLTAKIPADKLSVLRDSFPAWGKVLDQELFTNDITNQYYDSQTRLQVLEAQEKRYLEILNQAQTVDDVLKVENSLVNIRQQIEQLKGQLKLWNNQVDYSTVNLQIITRQSPNVNVQDPWQPISWSETWKAARDAVLKTLSTTWNGLNYLVVGIGYALPYLLACALGWSLYRVWKKSRSQ</sequence>
<dbReference type="EMBL" id="CM001441">
    <property type="protein sequence ID" value="EHQ89740.1"/>
    <property type="molecule type" value="Genomic_DNA"/>
</dbReference>
<feature type="transmembrane region" description="Helical" evidence="2">
    <location>
        <begin position="401"/>
        <end position="425"/>
    </location>
</feature>
<evidence type="ECO:0000313" key="4">
    <source>
        <dbReference type="EMBL" id="EHQ89740.1"/>
    </source>
</evidence>
<accession>H5Y459</accession>
<proteinExistence type="predicted"/>
<dbReference type="HOGENOM" id="CLU_725462_0_0_9"/>
<reference evidence="4 5" key="1">
    <citation type="submission" date="2011-11" db="EMBL/GenBank/DDBJ databases">
        <title>The Noncontiguous Finished genome of Desulfosporosinus youngiae DSM 17734.</title>
        <authorList>
            <consortium name="US DOE Joint Genome Institute (JGI-PGF)"/>
            <person name="Lucas S."/>
            <person name="Han J."/>
            <person name="Lapidus A."/>
            <person name="Cheng J.-F."/>
            <person name="Goodwin L."/>
            <person name="Pitluck S."/>
            <person name="Peters L."/>
            <person name="Ovchinnikova G."/>
            <person name="Lu M."/>
            <person name="Land M.L."/>
            <person name="Hauser L."/>
            <person name="Pester M."/>
            <person name="Spring S."/>
            <person name="Ollivier B."/>
            <person name="Rattei T."/>
            <person name="Klenk H.-P."/>
            <person name="Wagner M."/>
            <person name="Loy A."/>
            <person name="Woyke T.J."/>
        </authorList>
    </citation>
    <scope>NUCLEOTIDE SEQUENCE [LARGE SCALE GENOMIC DNA]</scope>
    <source>
        <strain evidence="4 5">DSM 17734</strain>
    </source>
</reference>
<dbReference type="AlphaFoldDB" id="H5Y459"/>
<evidence type="ECO:0000259" key="3">
    <source>
        <dbReference type="Pfam" id="PF14257"/>
    </source>
</evidence>
<keyword evidence="2" id="KW-1133">Transmembrane helix</keyword>
<dbReference type="Pfam" id="PF14257">
    <property type="entry name" value="DUF4349"/>
    <property type="match status" value="1"/>
</dbReference>
<keyword evidence="1" id="KW-0175">Coiled coil</keyword>
<name>H5Y459_9FIRM</name>
<gene>
    <name evidence="4" type="ORF">DesyoDRAFT_2674</name>
</gene>
<dbReference type="Proteomes" id="UP000005104">
    <property type="component" value="Chromosome"/>
</dbReference>
<keyword evidence="2" id="KW-0472">Membrane</keyword>
<evidence type="ECO:0000256" key="2">
    <source>
        <dbReference type="SAM" id="Phobius"/>
    </source>
</evidence>
<evidence type="ECO:0000256" key="1">
    <source>
        <dbReference type="SAM" id="Coils"/>
    </source>
</evidence>
<dbReference type="eggNOG" id="COG5662">
    <property type="taxonomic scope" value="Bacteria"/>
</dbReference>
<dbReference type="STRING" id="768710.DesyoDRAFT_2674"/>
<dbReference type="OrthoDB" id="9808253at2"/>
<protein>
    <recommendedName>
        <fullName evidence="3">DUF4349 domain-containing protein</fullName>
    </recommendedName>
</protein>
<evidence type="ECO:0000313" key="5">
    <source>
        <dbReference type="Proteomes" id="UP000005104"/>
    </source>
</evidence>
<feature type="domain" description="DUF4349" evidence="3">
    <location>
        <begin position="208"/>
        <end position="426"/>
    </location>
</feature>
<dbReference type="RefSeq" id="WP_007783720.1">
    <property type="nucleotide sequence ID" value="NZ_CM001441.1"/>
</dbReference>
<feature type="coiled-coil region" evidence="1">
    <location>
        <begin position="323"/>
        <end position="350"/>
    </location>
</feature>
<organism evidence="4 5">
    <name type="scientific">Desulfosporosinus youngiae DSM 17734</name>
    <dbReference type="NCBI Taxonomy" id="768710"/>
    <lineage>
        <taxon>Bacteria</taxon>
        <taxon>Bacillati</taxon>
        <taxon>Bacillota</taxon>
        <taxon>Clostridia</taxon>
        <taxon>Eubacteriales</taxon>
        <taxon>Desulfitobacteriaceae</taxon>
        <taxon>Desulfosporosinus</taxon>
    </lineage>
</organism>
<keyword evidence="5" id="KW-1185">Reference proteome</keyword>
<dbReference type="InterPro" id="IPR025645">
    <property type="entry name" value="DUF4349"/>
</dbReference>